<keyword evidence="1" id="KW-0472">Membrane</keyword>
<evidence type="ECO:0000313" key="1">
    <source>
        <dbReference type="EMBL" id="ACY24755.1"/>
    </source>
</evidence>
<protein>
    <submittedName>
        <fullName evidence="1">ABC transmembrane transporter permease</fullName>
    </submittedName>
</protein>
<reference evidence="1" key="2">
    <citation type="journal article" date="2010" name="Appl. Environ. Microbiol.">
        <title>Diversity of glycosyl hydrolases from cellulose-depleting communities enriched from casts of two earthworm species.</title>
        <authorList>
            <person name="Beloqui A."/>
            <person name="Nechitaylo T.Y."/>
            <person name="Lopez-Cortes N."/>
            <person name="Ghazi A."/>
            <person name="Guazzaroni M.E."/>
            <person name="Polaina J."/>
            <person name="Strittmatter A.W."/>
            <person name="Reva O."/>
            <person name="Waliczek A."/>
            <person name="Yakimov M.M."/>
            <person name="Golyshina O.V."/>
            <person name="Ferrer M."/>
            <person name="Golyshin P.N."/>
        </authorList>
    </citation>
    <scope>NUCLEOTIDE SEQUENCE</scope>
</reference>
<keyword evidence="1" id="KW-0812">Transmembrane</keyword>
<sequence>MLVETGKGFVEEQNFWLQHERAGEGDALLLPAGELADMAIAIAAKANEFEHGFDLALDLICRNPTQLEAEGKVLEHVHMRPQRMALEYHTGGALFWRQMGDVFAINGDEARAWAFKATNHAQQRGLAGAGWAEKAYEFTIGYIERESVDRPDIAGSEDLGDVFDIENGHFLLPVHADRLEILD</sequence>
<dbReference type="AntiFam" id="ANF00095">
    <property type="entry name" value="Shadow ORF (opposite ABC transporters)"/>
</dbReference>
<reference evidence="1" key="1">
    <citation type="submission" date="2009-09" db="EMBL/GenBank/DDBJ databases">
        <authorList>
            <person name="Beloqi A."/>
            <person name="Nechitaylo T.Y."/>
            <person name="Lopez-Cortes N."/>
            <person name="Vietes M."/>
            <person name="Polaina J."/>
            <person name="Strittmatter A."/>
            <person name="Reva O."/>
            <person name="Waliczek A."/>
            <person name="Golyshina O.V."/>
            <person name="Ferrer M."/>
            <person name="Golyshin P.N."/>
        </authorList>
    </citation>
    <scope>NUCLEOTIDE SEQUENCE</scope>
</reference>
<dbReference type="AlphaFoldDB" id="D8VMX0"/>
<name>D8VMX0_9ZZZZ</name>
<dbReference type="EMBL" id="GQ996411">
    <property type="protein sequence ID" value="ACY24755.1"/>
    <property type="molecule type" value="Genomic_DNA"/>
</dbReference>
<proteinExistence type="predicted"/>
<accession>D8VMX0</accession>
<dbReference type="AntiFam" id="ANF00142">
    <property type="entry name" value="Shadow ORF (opposite yadG)"/>
</dbReference>
<organism evidence="1">
    <name type="scientific">uncultured organism</name>
    <dbReference type="NCBI Taxonomy" id="155900"/>
    <lineage>
        <taxon>unclassified sequences</taxon>
        <taxon>environmental samples</taxon>
    </lineage>
</organism>